<reference evidence="2" key="1">
    <citation type="submission" date="2015-05" db="EMBL/GenBank/DDBJ databases">
        <authorList>
            <consortium name="Pathogen Informatics"/>
        </authorList>
    </citation>
    <scope>NUCLEOTIDE SEQUENCE [LARGE SCALE GENOMIC DNA]</scope>
    <source>
        <strain evidence="2">M72</strain>
    </source>
</reference>
<protein>
    <submittedName>
        <fullName evidence="1">Uncharacterized protein</fullName>
    </submittedName>
</protein>
<proteinExistence type="predicted"/>
<dbReference type="Proteomes" id="UP000049979">
    <property type="component" value="Unassembled WGS sequence"/>
</dbReference>
<dbReference type="EMBL" id="CVRR01000071">
    <property type="protein sequence ID" value="CRL42533.1"/>
    <property type="molecule type" value="Genomic_DNA"/>
</dbReference>
<accession>A0A0M6X0F3</accession>
<organism evidence="1 2">
    <name type="scientific">Roseburia faecis</name>
    <dbReference type="NCBI Taxonomy" id="301302"/>
    <lineage>
        <taxon>Bacteria</taxon>
        <taxon>Bacillati</taxon>
        <taxon>Bacillota</taxon>
        <taxon>Clostridia</taxon>
        <taxon>Lachnospirales</taxon>
        <taxon>Lachnospiraceae</taxon>
        <taxon>Roseburia</taxon>
    </lineage>
</organism>
<name>A0A0M6X0F3_9FIRM</name>
<dbReference type="AlphaFoldDB" id="A0A0M6X0F3"/>
<gene>
    <name evidence="1" type="ORF">M72_15821</name>
</gene>
<dbReference type="OrthoDB" id="9812605at2"/>
<keyword evidence="2" id="KW-1185">Reference proteome</keyword>
<dbReference type="RefSeq" id="WP_022045181.1">
    <property type="nucleotide sequence ID" value="NZ_CP173697.1"/>
</dbReference>
<sequence length="79" mass="8967">MYYLMNKNEKIAKTAFEGGLHGRHLSTTSPEYGTDGSFAKCWIRLPYAVEPDEFTYGGTYYREHGPRIGDNWVNIAVAC</sequence>
<evidence type="ECO:0000313" key="2">
    <source>
        <dbReference type="Proteomes" id="UP000049979"/>
    </source>
</evidence>
<evidence type="ECO:0000313" key="1">
    <source>
        <dbReference type="EMBL" id="CRL42533.1"/>
    </source>
</evidence>